<dbReference type="RefSeq" id="WP_119431330.1">
    <property type="nucleotide sequence ID" value="NZ_QWGE01000002.1"/>
</dbReference>
<gene>
    <name evidence="2" type="ORF">D1627_06000</name>
</gene>
<proteinExistence type="predicted"/>
<feature type="region of interest" description="Disordered" evidence="1">
    <location>
        <begin position="28"/>
        <end position="54"/>
    </location>
</feature>
<dbReference type="EMBL" id="QWGE01000002">
    <property type="protein sequence ID" value="RIJ41582.1"/>
    <property type="molecule type" value="Genomic_DNA"/>
</dbReference>
<name>A0A399SHM0_9BACT</name>
<evidence type="ECO:0000313" key="3">
    <source>
        <dbReference type="Proteomes" id="UP000266005"/>
    </source>
</evidence>
<evidence type="ECO:0000313" key="2">
    <source>
        <dbReference type="EMBL" id="RIJ41582.1"/>
    </source>
</evidence>
<accession>A0A399SHM0</accession>
<dbReference type="Proteomes" id="UP000266005">
    <property type="component" value="Unassembled WGS sequence"/>
</dbReference>
<sequence>MDDYKIIIYILAAAAYFLITQWRKAFKSDTDTDERPPREQQTYREQPPRPVTSFEDILREMQPKAKRATQEARERVQEAVTQTIPTVAATTTQSKYKSYEGPAPKVLSWEKPAEALEAAKRSRLHREKSFDAYERKRRVSSKYAEILKNPTTARDAVILSEIFNRKYK</sequence>
<comment type="caution">
    <text evidence="2">The sequence shown here is derived from an EMBL/GenBank/DDBJ whole genome shotgun (WGS) entry which is preliminary data.</text>
</comment>
<keyword evidence="3" id="KW-1185">Reference proteome</keyword>
<dbReference type="AlphaFoldDB" id="A0A399SHM0"/>
<dbReference type="OrthoDB" id="852730at2"/>
<evidence type="ECO:0000256" key="1">
    <source>
        <dbReference type="SAM" id="MobiDB-lite"/>
    </source>
</evidence>
<organism evidence="2 3">
    <name type="scientific">Pontibacter oryzae</name>
    <dbReference type="NCBI Taxonomy" id="2304593"/>
    <lineage>
        <taxon>Bacteria</taxon>
        <taxon>Pseudomonadati</taxon>
        <taxon>Bacteroidota</taxon>
        <taxon>Cytophagia</taxon>
        <taxon>Cytophagales</taxon>
        <taxon>Hymenobacteraceae</taxon>
        <taxon>Pontibacter</taxon>
    </lineage>
</organism>
<reference evidence="3" key="1">
    <citation type="submission" date="2018-08" db="EMBL/GenBank/DDBJ databases">
        <title>Mucilaginibacter sp. MYSH2.</title>
        <authorList>
            <person name="Seo T."/>
        </authorList>
    </citation>
    <scope>NUCLEOTIDE SEQUENCE [LARGE SCALE GENOMIC DNA]</scope>
    <source>
        <strain evidence="3">KIRAN</strain>
    </source>
</reference>
<feature type="compositionally biased region" description="Basic and acidic residues" evidence="1">
    <location>
        <begin position="28"/>
        <end position="42"/>
    </location>
</feature>
<protein>
    <submittedName>
        <fullName evidence="2">Uncharacterized protein</fullName>
    </submittedName>
</protein>